<gene>
    <name evidence="7" type="ORF">Esi_0076_0050</name>
</gene>
<evidence type="ECO:0000313" key="8">
    <source>
        <dbReference type="Proteomes" id="UP000002630"/>
    </source>
</evidence>
<dbReference type="STRING" id="2880.D8LSQ8"/>
<dbReference type="AlphaFoldDB" id="D8LSQ8"/>
<feature type="transmembrane region" description="Helical" evidence="5">
    <location>
        <begin position="175"/>
        <end position="196"/>
    </location>
</feature>
<proteinExistence type="predicted"/>
<keyword evidence="3 5" id="KW-1133">Transmembrane helix</keyword>
<feature type="transmembrane region" description="Helical" evidence="5">
    <location>
        <begin position="233"/>
        <end position="255"/>
    </location>
</feature>
<sequence>MAPNNKTVSAGTHPHGGGGQAFTGQKCPFASLAPQAASSGGSNRNPHAVLTKQKSMYVDGLAARIHDDMNLAVLAGMALMAAWAMWEGDRWTQYALTLFAAGYMVLDACWILCNPSGVKSPKTVLGHHVATLSVLVDPLLQPQHAFYTACALLVEFNTFLLILRRRVSWGGLLEVPFALSWVALRLIWYPFLGFYFTMCTFPETLKALYPERLVEWRFAVEEDRPVPMFLGSYLAWVGICIFQGWWSCALVRSYGRPAVVTRDKKFL</sequence>
<feature type="transmembrane region" description="Helical" evidence="5">
    <location>
        <begin position="92"/>
        <end position="112"/>
    </location>
</feature>
<evidence type="ECO:0000256" key="2">
    <source>
        <dbReference type="ARBA" id="ARBA00022692"/>
    </source>
</evidence>
<feature type="transmembrane region" description="Helical" evidence="5">
    <location>
        <begin position="69"/>
        <end position="86"/>
    </location>
</feature>
<keyword evidence="4 5" id="KW-0472">Membrane</keyword>
<name>D8LSQ8_ECTSI</name>
<keyword evidence="2 5" id="KW-0812">Transmembrane</keyword>
<evidence type="ECO:0000313" key="7">
    <source>
        <dbReference type="EMBL" id="CBN75258.1"/>
    </source>
</evidence>
<dbReference type="InterPro" id="IPR006634">
    <property type="entry name" value="TLC-dom"/>
</dbReference>
<evidence type="ECO:0000256" key="4">
    <source>
        <dbReference type="ARBA" id="ARBA00023136"/>
    </source>
</evidence>
<dbReference type="EMBL" id="FN648992">
    <property type="protein sequence ID" value="CBN75258.1"/>
    <property type="molecule type" value="Genomic_DNA"/>
</dbReference>
<evidence type="ECO:0000256" key="1">
    <source>
        <dbReference type="ARBA" id="ARBA00004141"/>
    </source>
</evidence>
<reference evidence="7 8" key="1">
    <citation type="journal article" date="2010" name="Nature">
        <title>The Ectocarpus genome and the independent evolution of multicellularity in brown algae.</title>
        <authorList>
            <person name="Cock J.M."/>
            <person name="Sterck L."/>
            <person name="Rouze P."/>
            <person name="Scornet D."/>
            <person name="Allen A.E."/>
            <person name="Amoutzias G."/>
            <person name="Anthouard V."/>
            <person name="Artiguenave F."/>
            <person name="Aury J.M."/>
            <person name="Badger J.H."/>
            <person name="Beszteri B."/>
            <person name="Billiau K."/>
            <person name="Bonnet E."/>
            <person name="Bothwell J.H."/>
            <person name="Bowler C."/>
            <person name="Boyen C."/>
            <person name="Brownlee C."/>
            <person name="Carrano C.J."/>
            <person name="Charrier B."/>
            <person name="Cho G.Y."/>
            <person name="Coelho S.M."/>
            <person name="Collen J."/>
            <person name="Corre E."/>
            <person name="Da Silva C."/>
            <person name="Delage L."/>
            <person name="Delaroque N."/>
            <person name="Dittami S.M."/>
            <person name="Doulbeau S."/>
            <person name="Elias M."/>
            <person name="Farnham G."/>
            <person name="Gachon C.M."/>
            <person name="Gschloessl B."/>
            <person name="Heesch S."/>
            <person name="Jabbari K."/>
            <person name="Jubin C."/>
            <person name="Kawai H."/>
            <person name="Kimura K."/>
            <person name="Kloareg B."/>
            <person name="Kupper F.C."/>
            <person name="Lang D."/>
            <person name="Le Bail A."/>
            <person name="Leblanc C."/>
            <person name="Lerouge P."/>
            <person name="Lohr M."/>
            <person name="Lopez P.J."/>
            <person name="Martens C."/>
            <person name="Maumus F."/>
            <person name="Michel G."/>
            <person name="Miranda-Saavedra D."/>
            <person name="Morales J."/>
            <person name="Moreau H."/>
            <person name="Motomura T."/>
            <person name="Nagasato C."/>
            <person name="Napoli C.A."/>
            <person name="Nelson D.R."/>
            <person name="Nyvall-Collen P."/>
            <person name="Peters A.F."/>
            <person name="Pommier C."/>
            <person name="Potin P."/>
            <person name="Poulain J."/>
            <person name="Quesneville H."/>
            <person name="Read B."/>
            <person name="Rensing S.A."/>
            <person name="Ritter A."/>
            <person name="Rousvoal S."/>
            <person name="Samanta M."/>
            <person name="Samson G."/>
            <person name="Schroeder D.C."/>
            <person name="Segurens B."/>
            <person name="Strittmatter M."/>
            <person name="Tonon T."/>
            <person name="Tregear J.W."/>
            <person name="Valentin K."/>
            <person name="von Dassow P."/>
            <person name="Yamagishi T."/>
            <person name="Van de Peer Y."/>
            <person name="Wincker P."/>
        </authorList>
    </citation>
    <scope>NUCLEOTIDE SEQUENCE [LARGE SCALE GENOMIC DNA]</scope>
    <source>
        <strain evidence="8">Ec32 / CCAP1310/4</strain>
    </source>
</reference>
<dbReference type="EMBL" id="FN649735">
    <property type="protein sequence ID" value="CBN75258.1"/>
    <property type="molecule type" value="Genomic_DNA"/>
</dbReference>
<accession>D8LSQ8</accession>
<evidence type="ECO:0000259" key="6">
    <source>
        <dbReference type="Pfam" id="PF03798"/>
    </source>
</evidence>
<dbReference type="GO" id="GO:0016020">
    <property type="term" value="C:membrane"/>
    <property type="evidence" value="ECO:0007669"/>
    <property type="project" value="UniProtKB-SubCell"/>
</dbReference>
<keyword evidence="8" id="KW-1185">Reference proteome</keyword>
<dbReference type="eggNOG" id="ENOG502SE6N">
    <property type="taxonomic scope" value="Eukaryota"/>
</dbReference>
<dbReference type="Proteomes" id="UP000002630">
    <property type="component" value="Linkage Group LG10"/>
</dbReference>
<dbReference type="InParanoid" id="D8LSQ8"/>
<feature type="domain" description="TLC" evidence="6">
    <location>
        <begin position="84"/>
        <end position="251"/>
    </location>
</feature>
<protein>
    <recommendedName>
        <fullName evidence="6">TLC domain-containing protein</fullName>
    </recommendedName>
</protein>
<dbReference type="OMA" id="REHYMVM"/>
<comment type="subcellular location">
    <subcellularLocation>
        <location evidence="1">Membrane</location>
        <topology evidence="1">Multi-pass membrane protein</topology>
    </subcellularLocation>
</comment>
<organism evidence="7 8">
    <name type="scientific">Ectocarpus siliculosus</name>
    <name type="common">Brown alga</name>
    <name type="synonym">Conferva siliculosa</name>
    <dbReference type="NCBI Taxonomy" id="2880"/>
    <lineage>
        <taxon>Eukaryota</taxon>
        <taxon>Sar</taxon>
        <taxon>Stramenopiles</taxon>
        <taxon>Ochrophyta</taxon>
        <taxon>PX clade</taxon>
        <taxon>Phaeophyceae</taxon>
        <taxon>Ectocarpales</taxon>
        <taxon>Ectocarpaceae</taxon>
        <taxon>Ectocarpus</taxon>
    </lineage>
</organism>
<dbReference type="Pfam" id="PF03798">
    <property type="entry name" value="TRAM_LAG1_CLN8"/>
    <property type="match status" value="1"/>
</dbReference>
<evidence type="ECO:0000256" key="5">
    <source>
        <dbReference type="SAM" id="Phobius"/>
    </source>
</evidence>
<dbReference type="OrthoDB" id="42181at2759"/>
<evidence type="ECO:0000256" key="3">
    <source>
        <dbReference type="ARBA" id="ARBA00022989"/>
    </source>
</evidence>